<protein>
    <submittedName>
        <fullName evidence="1">Uncharacterized protein</fullName>
    </submittedName>
</protein>
<accession>A0ACD5V959</accession>
<dbReference type="EnsemblPlants" id="AVESA.00010b.r2.2DG0402670.1">
    <property type="protein sequence ID" value="AVESA.00010b.r2.2DG0402670.1.CDS"/>
    <property type="gene ID" value="AVESA.00010b.r2.2DG0402670"/>
</dbReference>
<dbReference type="Proteomes" id="UP001732700">
    <property type="component" value="Chromosome 2D"/>
</dbReference>
<reference evidence="1" key="2">
    <citation type="submission" date="2025-09" db="UniProtKB">
        <authorList>
            <consortium name="EnsemblPlants"/>
        </authorList>
    </citation>
    <scope>IDENTIFICATION</scope>
</reference>
<sequence length="251" mass="28468">MDCDEEHSLWSYSPSDWPDSYLLEEEALLSNLPFPSFCCEPLCSTVHAVSQSCIPQGELVTNFEEDVQRYWDSREESGEKGLPLLCYSAENGAASNTSSSCFACPCAPPAAAPVPMTTDRVRSEKVLTFELVSQYFYLPITQAARELKVGLTALKKRCRELGIPRWPHRKMKSLQALISNVEVLQEAGKANDDEQLRAMVETLEQERRLLEQNPCVELKDKTKRLRQACFKTSYKKRRVLALEAGEPSKYY</sequence>
<keyword evidence="2" id="KW-1185">Reference proteome</keyword>
<proteinExistence type="predicted"/>
<name>A0ACD5V959_AVESA</name>
<reference evidence="1" key="1">
    <citation type="submission" date="2021-05" db="EMBL/GenBank/DDBJ databases">
        <authorList>
            <person name="Scholz U."/>
            <person name="Mascher M."/>
            <person name="Fiebig A."/>
        </authorList>
    </citation>
    <scope>NUCLEOTIDE SEQUENCE [LARGE SCALE GENOMIC DNA]</scope>
</reference>
<organism evidence="1 2">
    <name type="scientific">Avena sativa</name>
    <name type="common">Oat</name>
    <dbReference type="NCBI Taxonomy" id="4498"/>
    <lineage>
        <taxon>Eukaryota</taxon>
        <taxon>Viridiplantae</taxon>
        <taxon>Streptophyta</taxon>
        <taxon>Embryophyta</taxon>
        <taxon>Tracheophyta</taxon>
        <taxon>Spermatophyta</taxon>
        <taxon>Magnoliopsida</taxon>
        <taxon>Liliopsida</taxon>
        <taxon>Poales</taxon>
        <taxon>Poaceae</taxon>
        <taxon>BOP clade</taxon>
        <taxon>Pooideae</taxon>
        <taxon>Poodae</taxon>
        <taxon>Poeae</taxon>
        <taxon>Poeae Chloroplast Group 1 (Aveneae type)</taxon>
        <taxon>Aveninae</taxon>
        <taxon>Avena</taxon>
    </lineage>
</organism>
<evidence type="ECO:0000313" key="1">
    <source>
        <dbReference type="EnsemblPlants" id="AVESA.00010b.r2.2DG0402670.1.CDS"/>
    </source>
</evidence>
<evidence type="ECO:0000313" key="2">
    <source>
        <dbReference type="Proteomes" id="UP001732700"/>
    </source>
</evidence>